<gene>
    <name evidence="1" type="ORF">BDN72DRAFT_507137</name>
</gene>
<protein>
    <submittedName>
        <fullName evidence="1">Uncharacterized protein</fullName>
    </submittedName>
</protein>
<evidence type="ECO:0000313" key="1">
    <source>
        <dbReference type="EMBL" id="TFK60618.1"/>
    </source>
</evidence>
<dbReference type="EMBL" id="ML208752">
    <property type="protein sequence ID" value="TFK60618.1"/>
    <property type="molecule type" value="Genomic_DNA"/>
</dbReference>
<name>A0ACD3A467_9AGAR</name>
<accession>A0ACD3A467</accession>
<reference evidence="1 2" key="1">
    <citation type="journal article" date="2019" name="Nat. Ecol. Evol.">
        <title>Megaphylogeny resolves global patterns of mushroom evolution.</title>
        <authorList>
            <person name="Varga T."/>
            <person name="Krizsan K."/>
            <person name="Foldi C."/>
            <person name="Dima B."/>
            <person name="Sanchez-Garcia M."/>
            <person name="Sanchez-Ramirez S."/>
            <person name="Szollosi G.J."/>
            <person name="Szarkandi J.G."/>
            <person name="Papp V."/>
            <person name="Albert L."/>
            <person name="Andreopoulos W."/>
            <person name="Angelini C."/>
            <person name="Antonin V."/>
            <person name="Barry K.W."/>
            <person name="Bougher N.L."/>
            <person name="Buchanan P."/>
            <person name="Buyck B."/>
            <person name="Bense V."/>
            <person name="Catcheside P."/>
            <person name="Chovatia M."/>
            <person name="Cooper J."/>
            <person name="Damon W."/>
            <person name="Desjardin D."/>
            <person name="Finy P."/>
            <person name="Geml J."/>
            <person name="Haridas S."/>
            <person name="Hughes K."/>
            <person name="Justo A."/>
            <person name="Karasinski D."/>
            <person name="Kautmanova I."/>
            <person name="Kiss B."/>
            <person name="Kocsube S."/>
            <person name="Kotiranta H."/>
            <person name="LaButti K.M."/>
            <person name="Lechner B.E."/>
            <person name="Liimatainen K."/>
            <person name="Lipzen A."/>
            <person name="Lukacs Z."/>
            <person name="Mihaltcheva S."/>
            <person name="Morgado L.N."/>
            <person name="Niskanen T."/>
            <person name="Noordeloos M.E."/>
            <person name="Ohm R.A."/>
            <person name="Ortiz-Santana B."/>
            <person name="Ovrebo C."/>
            <person name="Racz N."/>
            <person name="Riley R."/>
            <person name="Savchenko A."/>
            <person name="Shiryaev A."/>
            <person name="Soop K."/>
            <person name="Spirin V."/>
            <person name="Szebenyi C."/>
            <person name="Tomsovsky M."/>
            <person name="Tulloss R.E."/>
            <person name="Uehling J."/>
            <person name="Grigoriev I.V."/>
            <person name="Vagvolgyi C."/>
            <person name="Papp T."/>
            <person name="Martin F.M."/>
            <person name="Miettinen O."/>
            <person name="Hibbett D.S."/>
            <person name="Nagy L.G."/>
        </authorList>
    </citation>
    <scope>NUCLEOTIDE SEQUENCE [LARGE SCALE GENOMIC DNA]</scope>
    <source>
        <strain evidence="1 2">NL-1719</strain>
    </source>
</reference>
<organism evidence="1 2">
    <name type="scientific">Pluteus cervinus</name>
    <dbReference type="NCBI Taxonomy" id="181527"/>
    <lineage>
        <taxon>Eukaryota</taxon>
        <taxon>Fungi</taxon>
        <taxon>Dikarya</taxon>
        <taxon>Basidiomycota</taxon>
        <taxon>Agaricomycotina</taxon>
        <taxon>Agaricomycetes</taxon>
        <taxon>Agaricomycetidae</taxon>
        <taxon>Agaricales</taxon>
        <taxon>Pluteineae</taxon>
        <taxon>Pluteaceae</taxon>
        <taxon>Pluteus</taxon>
    </lineage>
</organism>
<proteinExistence type="predicted"/>
<evidence type="ECO:0000313" key="2">
    <source>
        <dbReference type="Proteomes" id="UP000308600"/>
    </source>
</evidence>
<sequence>MVASEQDDNESLQLSDIETQERFSSQDGDEDALWSVDEITGEKDQRYKVKWSGVDPKTNRPWPQSWVAKKDVTLPVVVKWKTKKALKKKEAERRKSLKRRESTASKRTHASTVSRSTAGSSGTPLTVTAKPTAKKAASSESSTKTVRANAASVSTTKPEDDIPLLGKRRRGSIASNSSWDLPEVGSLFPAPPDANQAKKKRKIVPDDAGDYDVEDNGEDVRDWPTHLPSPPPLPLSQTSSRRRILAPSTEGSDFHPGLLIRDDETPAAGPSSKAAKGKERRPPSDDEDTELDYRKIGPPPRRGSRVTRASGKSASSSVTTKGGDNGVANGIAHPDKTVAHKSATRKGPPPPLKGNSKSGSTSRATLSKSIPQPKSPLPASTRRATRQPLFLKDPDEGNGGEAEDEEDAESETEKVRKGIKKQGDVVVVKHKKSRKAAEVDEEEQEEEEGESEVSTKMVSRHASSKPPSKTVSNPPLPPQAPPAKRNRQMVVELASPARVQKPLATVEQPPSTRPPPDHVPIPNTRNTLKLTHSRKLSDGTLARLKEFDEEVGMTGYPIPDISDPAPSALPEPAPLAKRGSSGVRESTITTGAVAGPSRSKTTAASNQRTGGNDSEVVPGTETQSSQSQSQSQPQAPPFASLPGANTRPRALPSTNPLPALNTLHAPTARKVPTSSTIHPSTVPIPAGPSSRPSIPPIATVEVDTRTSPGPSRPPSESAVTKPAPLPAPPPLRTPIRSSGSLAGKMKPRTPGSRRSTMLSVLEQDLAVPEPLLDGAEYPGEPTEGEDEESYHPGQPDAGVEDADGEGDQMDVDVESESEEERRRKARSSDRGKGVKREKENQVHRSKDKDKTKRPEKQLKPLPHLSPSKFAPYLSSSSPPDDISSRRPRGRGKSSKTATIFDRRRGMVQRQSDPVNDSIESFSSPIKKTSTKKTSMGKVLVPSSSSQSQPPATVAPAATGPVEVNEISASDKDLVEKVRKEILLAASGGAKKPTLLKWMKETKAKQANEAQGGKEKVWDSSIRQFSSSNPQQQKEKQVHTVDEQPTVEELEEAYVDLSGATPGEDGGADVALDDRDEDQESRYEEEMVEEEVTIEDEDADADAEDELDDDDNRPVQPIPEEEEESPARARRRVNEGLPALRTKWRRTMTRNGL</sequence>
<dbReference type="Proteomes" id="UP000308600">
    <property type="component" value="Unassembled WGS sequence"/>
</dbReference>
<keyword evidence="2" id="KW-1185">Reference proteome</keyword>